<dbReference type="AlphaFoldDB" id="A0A2W7CKL6"/>
<accession>A0A2W7CKL6</accession>
<dbReference type="Pfam" id="PF11459">
    <property type="entry name" value="AbiEi_3"/>
    <property type="match status" value="1"/>
</dbReference>
<proteinExistence type="predicted"/>
<dbReference type="InterPro" id="IPR021561">
    <property type="entry name" value="AbiEi_3"/>
</dbReference>
<dbReference type="EMBL" id="MZXV01000038">
    <property type="protein sequence ID" value="PZV37033.1"/>
    <property type="molecule type" value="Genomic_DNA"/>
</dbReference>
<organism evidence="2 3">
    <name type="scientific">Mesorhizobium kowhaii</name>
    <dbReference type="NCBI Taxonomy" id="1300272"/>
    <lineage>
        <taxon>Bacteria</taxon>
        <taxon>Pseudomonadati</taxon>
        <taxon>Pseudomonadota</taxon>
        <taxon>Alphaproteobacteria</taxon>
        <taxon>Hyphomicrobiales</taxon>
        <taxon>Phyllobacteriaceae</taxon>
        <taxon>Mesorhizobium</taxon>
    </lineage>
</organism>
<dbReference type="OrthoDB" id="1550938at2"/>
<dbReference type="InterPro" id="IPR033455">
    <property type="entry name" value="AbiEi_3_N"/>
</dbReference>
<evidence type="ECO:0000313" key="2">
    <source>
        <dbReference type="EMBL" id="PZV37033.1"/>
    </source>
</evidence>
<name>A0A2W7CKL6_9HYPH</name>
<feature type="domain" description="Transcriptional regulator AbiEi antitoxin N-terminal" evidence="1">
    <location>
        <begin position="9"/>
        <end position="103"/>
    </location>
</feature>
<gene>
    <name evidence="2" type="ORF">B5V02_18340</name>
</gene>
<sequence>MCTMSAPREDKLKNVLKAVPAGFIVDAHWLEAQGVSRFLTRKYIESGWLQRLARGVFRRPAPQPVPLDWPTCLLSLQHIMNYKVHAGGTTALGLQGYRHYLPLGSPAPVWLYGNDIPTWLQRLQLDAPLTTRNLSLFSESALGLADNKSASTVTLPWGWALRLSSPERAILEALEELPANESFHNLDIVFEGLSTLSPRRLAALLQSCSSIKVKRLFFVFADRHKHAWRERLNTDDFNLGTGDRALVKGGRIHPRYRIMVPPEFAETPKGAADGP</sequence>
<keyword evidence="3" id="KW-1185">Reference proteome</keyword>
<evidence type="ECO:0000313" key="3">
    <source>
        <dbReference type="Proteomes" id="UP000248616"/>
    </source>
</evidence>
<dbReference type="Pfam" id="PF17194">
    <property type="entry name" value="AbiEi_3_N"/>
    <property type="match status" value="1"/>
</dbReference>
<comment type="caution">
    <text evidence="2">The sequence shown here is derived from an EMBL/GenBank/DDBJ whole genome shotgun (WGS) entry which is preliminary data.</text>
</comment>
<dbReference type="Proteomes" id="UP000248616">
    <property type="component" value="Unassembled WGS sequence"/>
</dbReference>
<protein>
    <recommendedName>
        <fullName evidence="1">Transcriptional regulator AbiEi antitoxin N-terminal domain-containing protein</fullName>
    </recommendedName>
</protein>
<evidence type="ECO:0000259" key="1">
    <source>
        <dbReference type="Pfam" id="PF17194"/>
    </source>
</evidence>
<reference evidence="3" key="1">
    <citation type="submission" date="2017-03" db="EMBL/GenBank/DDBJ databases">
        <authorList>
            <person name="Safronova V.I."/>
            <person name="Sazanova A.L."/>
            <person name="Chirak E.R."/>
        </authorList>
    </citation>
    <scope>NUCLEOTIDE SEQUENCE [LARGE SCALE GENOMIC DNA]</scope>
    <source>
        <strain evidence="3">Ach-343</strain>
    </source>
</reference>